<evidence type="ECO:0000259" key="1">
    <source>
        <dbReference type="Pfam" id="PF13966"/>
    </source>
</evidence>
<feature type="domain" description="Reverse transcriptase zinc-binding" evidence="1">
    <location>
        <begin position="30"/>
        <end position="120"/>
    </location>
</feature>
<accession>A0A151RDJ6</accession>
<dbReference type="Pfam" id="PF13966">
    <property type="entry name" value="zf-RVT"/>
    <property type="match status" value="1"/>
</dbReference>
<dbReference type="Proteomes" id="UP000075243">
    <property type="component" value="Unassembled WGS sequence"/>
</dbReference>
<dbReference type="EMBL" id="KQ483825">
    <property type="protein sequence ID" value="KYP40601.1"/>
    <property type="molecule type" value="Genomic_DNA"/>
</dbReference>
<dbReference type="Gramene" id="C.cajan_39130.t">
    <property type="protein sequence ID" value="C.cajan_39130.t"/>
    <property type="gene ID" value="C.cajan_39130"/>
</dbReference>
<keyword evidence="3" id="KW-1185">Reference proteome</keyword>
<gene>
    <name evidence="2" type="ORF">KK1_038051</name>
</gene>
<sequence>MFPRLYLISNQKHKFIYQTGIWSVGEDRSYSVKSAYSILQFLRSGSQLNHMMTQIWRLPIPPKVAITIWRLQLNGLATCDNLRKRQVLLNEMESRCKFYNQELEIMLHTFFFCPVIHNVWKECYKWGDITTVLPDNILQHYFQNPS</sequence>
<organism evidence="2 3">
    <name type="scientific">Cajanus cajan</name>
    <name type="common">Pigeon pea</name>
    <name type="synonym">Cajanus indicus</name>
    <dbReference type="NCBI Taxonomy" id="3821"/>
    <lineage>
        <taxon>Eukaryota</taxon>
        <taxon>Viridiplantae</taxon>
        <taxon>Streptophyta</taxon>
        <taxon>Embryophyta</taxon>
        <taxon>Tracheophyta</taxon>
        <taxon>Spermatophyta</taxon>
        <taxon>Magnoliopsida</taxon>
        <taxon>eudicotyledons</taxon>
        <taxon>Gunneridae</taxon>
        <taxon>Pentapetalae</taxon>
        <taxon>rosids</taxon>
        <taxon>fabids</taxon>
        <taxon>Fabales</taxon>
        <taxon>Fabaceae</taxon>
        <taxon>Papilionoideae</taxon>
        <taxon>50 kb inversion clade</taxon>
        <taxon>NPAAA clade</taxon>
        <taxon>indigoferoid/millettioid clade</taxon>
        <taxon>Phaseoleae</taxon>
        <taxon>Cajanus</taxon>
    </lineage>
</organism>
<name>A0A151RDJ6_CAJCA</name>
<proteinExistence type="predicted"/>
<evidence type="ECO:0000313" key="2">
    <source>
        <dbReference type="EMBL" id="KYP40601.1"/>
    </source>
</evidence>
<evidence type="ECO:0000313" key="3">
    <source>
        <dbReference type="Proteomes" id="UP000075243"/>
    </source>
</evidence>
<reference evidence="2" key="1">
    <citation type="journal article" date="2012" name="Nat. Biotechnol.">
        <title>Draft genome sequence of pigeonpea (Cajanus cajan), an orphan legume crop of resource-poor farmers.</title>
        <authorList>
            <person name="Varshney R.K."/>
            <person name="Chen W."/>
            <person name="Li Y."/>
            <person name="Bharti A.K."/>
            <person name="Saxena R.K."/>
            <person name="Schlueter J.A."/>
            <person name="Donoghue M.T."/>
            <person name="Azam S."/>
            <person name="Fan G."/>
            <person name="Whaley A.M."/>
            <person name="Farmer A.D."/>
            <person name="Sheridan J."/>
            <person name="Iwata A."/>
            <person name="Tuteja R."/>
            <person name="Penmetsa R.V."/>
            <person name="Wu W."/>
            <person name="Upadhyaya H.D."/>
            <person name="Yang S.P."/>
            <person name="Shah T."/>
            <person name="Saxena K.B."/>
            <person name="Michael T."/>
            <person name="McCombie W.R."/>
            <person name="Yang B."/>
            <person name="Zhang G."/>
            <person name="Yang H."/>
            <person name="Wang J."/>
            <person name="Spillane C."/>
            <person name="Cook D.R."/>
            <person name="May G.D."/>
            <person name="Xu X."/>
            <person name="Jackson S.A."/>
        </authorList>
    </citation>
    <scope>NUCLEOTIDE SEQUENCE [LARGE SCALE GENOMIC DNA]</scope>
</reference>
<dbReference type="InterPro" id="IPR026960">
    <property type="entry name" value="RVT-Znf"/>
</dbReference>
<protein>
    <recommendedName>
        <fullName evidence="1">Reverse transcriptase zinc-binding domain-containing protein</fullName>
    </recommendedName>
</protein>
<dbReference type="OMA" id="CDYRTEM"/>
<dbReference type="AlphaFoldDB" id="A0A151RDJ6"/>